<proteinExistence type="predicted"/>
<name>A0A0G4GZC2_VITBC</name>
<protein>
    <submittedName>
        <fullName evidence="2">Uncharacterized protein</fullName>
    </submittedName>
</protein>
<feature type="region of interest" description="Disordered" evidence="1">
    <location>
        <begin position="145"/>
        <end position="169"/>
    </location>
</feature>
<organism evidence="2 3">
    <name type="scientific">Vitrella brassicaformis (strain CCMP3155)</name>
    <dbReference type="NCBI Taxonomy" id="1169540"/>
    <lineage>
        <taxon>Eukaryota</taxon>
        <taxon>Sar</taxon>
        <taxon>Alveolata</taxon>
        <taxon>Colpodellida</taxon>
        <taxon>Vitrellaceae</taxon>
        <taxon>Vitrella</taxon>
    </lineage>
</organism>
<evidence type="ECO:0000256" key="1">
    <source>
        <dbReference type="SAM" id="MobiDB-lite"/>
    </source>
</evidence>
<evidence type="ECO:0000313" key="2">
    <source>
        <dbReference type="EMBL" id="CEM36432.1"/>
    </source>
</evidence>
<dbReference type="AlphaFoldDB" id="A0A0G4GZC2"/>
<dbReference type="PhylomeDB" id="A0A0G4GZC2"/>
<sequence length="217" mass="24337">MNPLMRASSVRGGMAVNDMIVLSLPWPFKRDPVGGVSQVHWNSLDYASQRKREMANDFWAEQRAEGNTPFVTEDDRYEGSVTVAHTPMEVTFDPATRRYWPRRDSKMTSDPYHCEPKRVFCSLEVPELHKMGTYELSDILEGKPMAKSSPYPSTSSISTDAPHMPTGDIDDIAVPISRTKTDSWFSIVSIQKLIKSVIGSCTIGPGPAKFDEHEIII</sequence>
<evidence type="ECO:0000313" key="3">
    <source>
        <dbReference type="Proteomes" id="UP000041254"/>
    </source>
</evidence>
<dbReference type="EMBL" id="CDMY01000888">
    <property type="protein sequence ID" value="CEM36432.1"/>
    <property type="molecule type" value="Genomic_DNA"/>
</dbReference>
<gene>
    <name evidence="2" type="ORF">Vbra_10501</name>
</gene>
<reference evidence="2 3" key="1">
    <citation type="submission" date="2014-11" db="EMBL/GenBank/DDBJ databases">
        <authorList>
            <person name="Zhu J."/>
            <person name="Qi W."/>
            <person name="Song R."/>
        </authorList>
    </citation>
    <scope>NUCLEOTIDE SEQUENCE [LARGE SCALE GENOMIC DNA]</scope>
</reference>
<feature type="compositionally biased region" description="Low complexity" evidence="1">
    <location>
        <begin position="148"/>
        <end position="159"/>
    </location>
</feature>
<keyword evidence="3" id="KW-1185">Reference proteome</keyword>
<dbReference type="InParanoid" id="A0A0G4GZC2"/>
<accession>A0A0G4GZC2</accession>
<dbReference type="Proteomes" id="UP000041254">
    <property type="component" value="Unassembled WGS sequence"/>
</dbReference>
<dbReference type="VEuPathDB" id="CryptoDB:Vbra_10501"/>